<proteinExistence type="inferred from homology"/>
<comment type="caution">
    <text evidence="5">The sequence shown here is derived from an EMBL/GenBank/DDBJ whole genome shotgun (WGS) entry which is preliminary data.</text>
</comment>
<keyword evidence="4" id="KW-1133">Transmembrane helix</keyword>
<dbReference type="InterPro" id="IPR045584">
    <property type="entry name" value="Pilin-like"/>
</dbReference>
<dbReference type="RefSeq" id="WP_025901249.1">
    <property type="nucleotide sequence ID" value="NZ_ATMJ01000019.1"/>
</dbReference>
<dbReference type="Pfam" id="PF07963">
    <property type="entry name" value="N_methyl"/>
    <property type="match status" value="1"/>
</dbReference>
<dbReference type="Gene3D" id="3.30.700.10">
    <property type="entry name" value="Glycoprotein, Type 4 Pilin"/>
    <property type="match status" value="1"/>
</dbReference>
<dbReference type="OrthoDB" id="5918848at2"/>
<evidence type="ECO:0000256" key="1">
    <source>
        <dbReference type="ARBA" id="ARBA00004167"/>
    </source>
</evidence>
<reference evidence="5 6" key="1">
    <citation type="submission" date="2014-05" db="EMBL/GenBank/DDBJ databases">
        <title>ATOL: Assembling a taxonomically balanced genome-scale reconstruction of the evolutionary history of the Enterobacteriaceae.</title>
        <authorList>
            <person name="Plunkett G.III."/>
            <person name="Neeno-Eckwall E.C."/>
            <person name="Glasner J.D."/>
            <person name="Perna N.T."/>
        </authorList>
    </citation>
    <scope>NUCLEOTIDE SEQUENCE [LARGE SCALE GENOMIC DNA]</scope>
    <source>
        <strain evidence="5 6">ATCC 33301</strain>
    </source>
</reference>
<keyword evidence="3" id="KW-0488">Methylation</keyword>
<dbReference type="PROSITE" id="PS00409">
    <property type="entry name" value="PROKAR_NTER_METHYL"/>
    <property type="match status" value="1"/>
</dbReference>
<evidence type="ECO:0000256" key="3">
    <source>
        <dbReference type="ARBA" id="ARBA00022481"/>
    </source>
</evidence>
<comment type="subcellular location">
    <subcellularLocation>
        <location evidence="1">Membrane</location>
        <topology evidence="1">Single-pass membrane protein</topology>
    </subcellularLocation>
</comment>
<dbReference type="InterPro" id="IPR012902">
    <property type="entry name" value="N_methyl_site"/>
</dbReference>
<accession>A0A085JJL4</accession>
<dbReference type="GO" id="GO:0043107">
    <property type="term" value="P:type IV pilus-dependent motility"/>
    <property type="evidence" value="ECO:0007669"/>
    <property type="project" value="TreeGrafter"/>
</dbReference>
<dbReference type="eggNOG" id="COG4969">
    <property type="taxonomic scope" value="Bacteria"/>
</dbReference>
<organism evidence="5 6">
    <name type="scientific">Tatumella ptyseos ATCC 33301</name>
    <dbReference type="NCBI Taxonomy" id="1005995"/>
    <lineage>
        <taxon>Bacteria</taxon>
        <taxon>Pseudomonadati</taxon>
        <taxon>Pseudomonadota</taxon>
        <taxon>Gammaproteobacteria</taxon>
        <taxon>Enterobacterales</taxon>
        <taxon>Erwiniaceae</taxon>
        <taxon>Tatumella</taxon>
    </lineage>
</organism>
<dbReference type="GO" id="GO:0016020">
    <property type="term" value="C:membrane"/>
    <property type="evidence" value="ECO:0007669"/>
    <property type="project" value="UniProtKB-SubCell"/>
</dbReference>
<keyword evidence="4" id="KW-0812">Transmembrane</keyword>
<comment type="similarity">
    <text evidence="2">Belongs to the N-Me-Phe pilin family.</text>
</comment>
<evidence type="ECO:0000313" key="6">
    <source>
        <dbReference type="Proteomes" id="UP000028602"/>
    </source>
</evidence>
<evidence type="ECO:0000256" key="4">
    <source>
        <dbReference type="SAM" id="Phobius"/>
    </source>
</evidence>
<keyword evidence="6" id="KW-1185">Reference proteome</keyword>
<dbReference type="Proteomes" id="UP000028602">
    <property type="component" value="Unassembled WGS sequence"/>
</dbReference>
<dbReference type="PANTHER" id="PTHR30093">
    <property type="entry name" value="GENERAL SECRETION PATHWAY PROTEIN G"/>
    <property type="match status" value="1"/>
</dbReference>
<dbReference type="PANTHER" id="PTHR30093:SF34">
    <property type="entry name" value="PREPILIN PEPTIDASE-DEPENDENT PROTEIN D"/>
    <property type="match status" value="1"/>
</dbReference>
<sequence>MEKQQGFTLIELMIVIAIIAILSAIGLPAYQNYLQKAAITDMLQLMLPYKTAIELCSMEKGTSQGCNAETYGIPAVKGSRYTGSLQVSDGKMTLTGSETLKGLTVELLPHWNAQDGEFSWTKRCLSENRLLLNNCRSQFRFDDQQEEL</sequence>
<dbReference type="EMBL" id="JMPR01000020">
    <property type="protein sequence ID" value="KFD20660.1"/>
    <property type="molecule type" value="Genomic_DNA"/>
</dbReference>
<feature type="transmembrane region" description="Helical" evidence="4">
    <location>
        <begin position="12"/>
        <end position="30"/>
    </location>
</feature>
<name>A0A085JJL4_9GAMM</name>
<dbReference type="SUPFAM" id="SSF54523">
    <property type="entry name" value="Pili subunits"/>
    <property type="match status" value="1"/>
</dbReference>
<evidence type="ECO:0000313" key="5">
    <source>
        <dbReference type="EMBL" id="KFD20660.1"/>
    </source>
</evidence>
<keyword evidence="4" id="KW-0472">Membrane</keyword>
<dbReference type="GO" id="GO:0044096">
    <property type="term" value="C:type IV pilus"/>
    <property type="evidence" value="ECO:0007669"/>
    <property type="project" value="TreeGrafter"/>
</dbReference>
<dbReference type="NCBIfam" id="NF007862">
    <property type="entry name" value="PRK10574.1"/>
    <property type="match status" value="1"/>
</dbReference>
<protein>
    <submittedName>
        <fullName evidence="5">Type IV pilin</fullName>
    </submittedName>
</protein>
<dbReference type="NCBIfam" id="TIGR02532">
    <property type="entry name" value="IV_pilin_GFxxxE"/>
    <property type="match status" value="1"/>
</dbReference>
<dbReference type="AlphaFoldDB" id="A0A085JJL4"/>
<evidence type="ECO:0000256" key="2">
    <source>
        <dbReference type="ARBA" id="ARBA00005233"/>
    </source>
</evidence>
<gene>
    <name evidence="5" type="ORF">GTPT_1193</name>
</gene>